<reference evidence="1 2" key="1">
    <citation type="submission" date="2018-12" db="EMBL/GenBank/DDBJ databases">
        <authorList>
            <consortium name="Pathogen Informatics"/>
        </authorList>
    </citation>
    <scope>NUCLEOTIDE SEQUENCE [LARGE SCALE GENOMIC DNA]</scope>
    <source>
        <strain evidence="1 2">NCTC949</strain>
    </source>
</reference>
<protein>
    <submittedName>
        <fullName evidence="1">Uncharacterized protein</fullName>
    </submittedName>
</protein>
<evidence type="ECO:0000313" key="1">
    <source>
        <dbReference type="EMBL" id="VEH08943.1"/>
    </source>
</evidence>
<dbReference type="Proteomes" id="UP000271380">
    <property type="component" value="Chromosome"/>
</dbReference>
<name>A0AB38VUJ7_9CORY</name>
<dbReference type="AlphaFoldDB" id="A0AB38VUJ7"/>
<accession>A0AB38VUJ7</accession>
<organism evidence="1 2">
    <name type="scientific">Corynebacterium kutscheri</name>
    <dbReference type="NCBI Taxonomy" id="35755"/>
    <lineage>
        <taxon>Bacteria</taxon>
        <taxon>Bacillati</taxon>
        <taxon>Actinomycetota</taxon>
        <taxon>Actinomycetes</taxon>
        <taxon>Mycobacteriales</taxon>
        <taxon>Corynebacteriaceae</taxon>
        <taxon>Corynebacterium</taxon>
    </lineage>
</organism>
<proteinExistence type="predicted"/>
<gene>
    <name evidence="1" type="ORF">NCTC949_02069</name>
</gene>
<dbReference type="EMBL" id="LR134377">
    <property type="protein sequence ID" value="VEH08943.1"/>
    <property type="molecule type" value="Genomic_DNA"/>
</dbReference>
<evidence type="ECO:0000313" key="2">
    <source>
        <dbReference type="Proteomes" id="UP000271380"/>
    </source>
</evidence>
<sequence length="183" mass="18334">MIVPTLANRRAASIIQITDAPVLANIPPLLLPECESADADGVTDEEADTEDVVGVVFAAGGFTVGAGLGGNGIGIGIGMIGGNACEDEDVVAGVDEEIVVVGVAEELVVFGVDEEVVVTGVDEELVVGAVEEVVVGGTGATIGVYSFLATSSNPPFSFSVILAVSAEICSKSPMLLEASKVSL</sequence>